<dbReference type="InterPro" id="IPR042070">
    <property type="entry name" value="PucR_C-HTH_sf"/>
</dbReference>
<dbReference type="Gene3D" id="1.10.10.2840">
    <property type="entry name" value="PucR C-terminal helix-turn-helix domain"/>
    <property type="match status" value="1"/>
</dbReference>
<organism evidence="3 4">
    <name type="scientific">Nocardioides ginsengisoli</name>
    <dbReference type="NCBI Taxonomy" id="363868"/>
    <lineage>
        <taxon>Bacteria</taxon>
        <taxon>Bacillati</taxon>
        <taxon>Actinomycetota</taxon>
        <taxon>Actinomycetes</taxon>
        <taxon>Propionibacteriales</taxon>
        <taxon>Nocardioidaceae</taxon>
        <taxon>Nocardioides</taxon>
    </lineage>
</organism>
<evidence type="ECO:0000259" key="2">
    <source>
        <dbReference type="Pfam" id="PF14361"/>
    </source>
</evidence>
<gene>
    <name evidence="3" type="ORF">ACFQ3F_01945</name>
</gene>
<name>A0ABW3VVE9_9ACTN</name>
<evidence type="ECO:0000313" key="4">
    <source>
        <dbReference type="Proteomes" id="UP001597229"/>
    </source>
</evidence>
<dbReference type="EMBL" id="JBHTLX010000004">
    <property type="protein sequence ID" value="MFD1246540.1"/>
    <property type="molecule type" value="Genomic_DNA"/>
</dbReference>
<dbReference type="InterPro" id="IPR025736">
    <property type="entry name" value="PucR_C-HTH_dom"/>
</dbReference>
<feature type="domain" description="RsbT co-antagonist protein RsbRD N-terminal" evidence="2">
    <location>
        <begin position="28"/>
        <end position="164"/>
    </location>
</feature>
<dbReference type="RefSeq" id="WP_367920071.1">
    <property type="nucleotide sequence ID" value="NZ_BAABAC010000025.1"/>
</dbReference>
<dbReference type="InterPro" id="IPR051448">
    <property type="entry name" value="CdaR-like_regulators"/>
</dbReference>
<evidence type="ECO:0000259" key="1">
    <source>
        <dbReference type="Pfam" id="PF13556"/>
    </source>
</evidence>
<dbReference type="Proteomes" id="UP001597229">
    <property type="component" value="Unassembled WGS sequence"/>
</dbReference>
<dbReference type="Pfam" id="PF13556">
    <property type="entry name" value="HTH_30"/>
    <property type="match status" value="1"/>
</dbReference>
<accession>A0ABW3VVE9</accession>
<dbReference type="PANTHER" id="PTHR33744">
    <property type="entry name" value="CARBOHYDRATE DIACID REGULATOR"/>
    <property type="match status" value="1"/>
</dbReference>
<keyword evidence="4" id="KW-1185">Reference proteome</keyword>
<dbReference type="Pfam" id="PF14361">
    <property type="entry name" value="RsbRD_N"/>
    <property type="match status" value="1"/>
</dbReference>
<dbReference type="PANTHER" id="PTHR33744:SF15">
    <property type="entry name" value="CARBOHYDRATE DIACID REGULATOR"/>
    <property type="match status" value="1"/>
</dbReference>
<feature type="domain" description="PucR C-terminal helix-turn-helix" evidence="1">
    <location>
        <begin position="333"/>
        <end position="390"/>
    </location>
</feature>
<dbReference type="InterPro" id="IPR025751">
    <property type="entry name" value="RsbRD_N_dom"/>
</dbReference>
<sequence length="394" mass="43083">MLPEPSPIELARDFDRERLATWVEERLDEMAAAATRAIWQAVPPYRTSGLEAEVTAHCRQIFAVFAQTVRERRDPDLGDFPQTIGHAERRVEVGVALADFLKAFRIGQLTMWESLQAFPADGAEREAVLIALVAHVMRTIEVGSSAAAAAYHQAQQYRIADLERTQRDTLERLLDGQALLDQHRATLAHAGLSGVGTGDTSYVVIVVTPGTEARSAFTDHAPGMFVIRHHELVGLVPADADVERAVKELHAAGVDAVVGVSLTHEGHASAPDAYREALLAHDTLEGAPGLLAFDAISPLSYLVRRPDPTVRKLVRPEILGFFTDDLAADGVYADSLEAYVAHDLNAKDAARALHVHVNTVYYRLERIATKTGADLHRFEDVVELLVGVRAVRLP</sequence>
<evidence type="ECO:0000313" key="3">
    <source>
        <dbReference type="EMBL" id="MFD1246540.1"/>
    </source>
</evidence>
<comment type="caution">
    <text evidence="3">The sequence shown here is derived from an EMBL/GenBank/DDBJ whole genome shotgun (WGS) entry which is preliminary data.</text>
</comment>
<protein>
    <submittedName>
        <fullName evidence="3">PucR family transcriptional regulator</fullName>
    </submittedName>
</protein>
<proteinExistence type="predicted"/>
<reference evidence="4" key="1">
    <citation type="journal article" date="2019" name="Int. J. Syst. Evol. Microbiol.">
        <title>The Global Catalogue of Microorganisms (GCM) 10K type strain sequencing project: providing services to taxonomists for standard genome sequencing and annotation.</title>
        <authorList>
            <consortium name="The Broad Institute Genomics Platform"/>
            <consortium name="The Broad Institute Genome Sequencing Center for Infectious Disease"/>
            <person name="Wu L."/>
            <person name="Ma J."/>
        </authorList>
    </citation>
    <scope>NUCLEOTIDE SEQUENCE [LARGE SCALE GENOMIC DNA]</scope>
    <source>
        <strain evidence="4">CCUG 52478</strain>
    </source>
</reference>